<dbReference type="GO" id="GO:0005525">
    <property type="term" value="F:GTP binding"/>
    <property type="evidence" value="ECO:0007669"/>
    <property type="project" value="InterPro"/>
</dbReference>
<proteinExistence type="predicted"/>
<sequence>MRTMLIRTHMNDLKEVTCDVHYENYRAHKVNADNRVESPIPLFPMSTPDPETEKLIQMKDQELRRMQQMLQKMQQQMHEQDL</sequence>
<accession>A0A9Q0EEA9</accession>
<organism evidence="2 3">
    <name type="scientific">Muraenolepis orangiensis</name>
    <name type="common">Patagonian moray cod</name>
    <dbReference type="NCBI Taxonomy" id="630683"/>
    <lineage>
        <taxon>Eukaryota</taxon>
        <taxon>Metazoa</taxon>
        <taxon>Chordata</taxon>
        <taxon>Craniata</taxon>
        <taxon>Vertebrata</taxon>
        <taxon>Euteleostomi</taxon>
        <taxon>Actinopterygii</taxon>
        <taxon>Neopterygii</taxon>
        <taxon>Teleostei</taxon>
        <taxon>Neoteleostei</taxon>
        <taxon>Acanthomorphata</taxon>
        <taxon>Zeiogadaria</taxon>
        <taxon>Gadariae</taxon>
        <taxon>Gadiformes</taxon>
        <taxon>Muraenolepidoidei</taxon>
        <taxon>Muraenolepididae</taxon>
        <taxon>Muraenolepis</taxon>
    </lineage>
</organism>
<dbReference type="EMBL" id="JANIIK010000043">
    <property type="protein sequence ID" value="KAJ3604793.1"/>
    <property type="molecule type" value="Genomic_DNA"/>
</dbReference>
<feature type="domain" description="Septin-type G" evidence="1">
    <location>
        <begin position="1"/>
        <end position="35"/>
    </location>
</feature>
<protein>
    <recommendedName>
        <fullName evidence="1">Septin-type G domain-containing protein</fullName>
    </recommendedName>
</protein>
<dbReference type="AlphaFoldDB" id="A0A9Q0EEA9"/>
<evidence type="ECO:0000259" key="1">
    <source>
        <dbReference type="Pfam" id="PF00735"/>
    </source>
</evidence>
<name>A0A9Q0EEA9_9TELE</name>
<dbReference type="OrthoDB" id="416553at2759"/>
<dbReference type="Proteomes" id="UP001148018">
    <property type="component" value="Unassembled WGS sequence"/>
</dbReference>
<dbReference type="Gene3D" id="3.40.50.300">
    <property type="entry name" value="P-loop containing nucleotide triphosphate hydrolases"/>
    <property type="match status" value="1"/>
</dbReference>
<gene>
    <name evidence="2" type="ORF">NHX12_026845</name>
</gene>
<dbReference type="Pfam" id="PF00735">
    <property type="entry name" value="Septin"/>
    <property type="match status" value="1"/>
</dbReference>
<evidence type="ECO:0000313" key="3">
    <source>
        <dbReference type="Proteomes" id="UP001148018"/>
    </source>
</evidence>
<dbReference type="InterPro" id="IPR027417">
    <property type="entry name" value="P-loop_NTPase"/>
</dbReference>
<evidence type="ECO:0000313" key="2">
    <source>
        <dbReference type="EMBL" id="KAJ3604793.1"/>
    </source>
</evidence>
<keyword evidence="3" id="KW-1185">Reference proteome</keyword>
<comment type="caution">
    <text evidence="2">The sequence shown here is derived from an EMBL/GenBank/DDBJ whole genome shotgun (WGS) entry which is preliminary data.</text>
</comment>
<reference evidence="2" key="1">
    <citation type="submission" date="2022-07" db="EMBL/GenBank/DDBJ databases">
        <title>Chromosome-level genome of Muraenolepis orangiensis.</title>
        <authorList>
            <person name="Kim J."/>
        </authorList>
    </citation>
    <scope>NUCLEOTIDE SEQUENCE</scope>
    <source>
        <strain evidence="2">KU_S4_2022</strain>
        <tissue evidence="2">Muscle</tissue>
    </source>
</reference>
<dbReference type="PANTHER" id="PTHR18884">
    <property type="entry name" value="SEPTIN"/>
    <property type="match status" value="1"/>
</dbReference>
<dbReference type="InterPro" id="IPR030379">
    <property type="entry name" value="G_SEPTIN_dom"/>
</dbReference>